<protein>
    <submittedName>
        <fullName evidence="4">Methyltransferase</fullName>
    </submittedName>
</protein>
<dbReference type="PANTHER" id="PTHR10509:SF14">
    <property type="entry name" value="CAFFEOYL-COA O-METHYLTRANSFERASE 3-RELATED"/>
    <property type="match status" value="1"/>
</dbReference>
<keyword evidence="2 4" id="KW-0808">Transferase</keyword>
<dbReference type="Pfam" id="PF01596">
    <property type="entry name" value="Methyltransf_3"/>
    <property type="match status" value="1"/>
</dbReference>
<dbReference type="InterPro" id="IPR002935">
    <property type="entry name" value="SAM_O-MeTrfase"/>
</dbReference>
<evidence type="ECO:0000313" key="5">
    <source>
        <dbReference type="Proteomes" id="UP000298616"/>
    </source>
</evidence>
<dbReference type="AlphaFoldDB" id="A0A4D7JFQ3"/>
<dbReference type="InterPro" id="IPR029063">
    <property type="entry name" value="SAM-dependent_MTases_sf"/>
</dbReference>
<dbReference type="PROSITE" id="PS51682">
    <property type="entry name" value="SAM_OMT_I"/>
    <property type="match status" value="1"/>
</dbReference>
<evidence type="ECO:0000256" key="3">
    <source>
        <dbReference type="ARBA" id="ARBA00022691"/>
    </source>
</evidence>
<proteinExistence type="predicted"/>
<dbReference type="SUPFAM" id="SSF53335">
    <property type="entry name" value="S-adenosyl-L-methionine-dependent methyltransferases"/>
    <property type="match status" value="1"/>
</dbReference>
<name>A0A4D7JFQ3_9BACT</name>
<dbReference type="CDD" id="cd02440">
    <property type="entry name" value="AdoMet_MTases"/>
    <property type="match status" value="1"/>
</dbReference>
<dbReference type="GO" id="GO:0008171">
    <property type="term" value="F:O-methyltransferase activity"/>
    <property type="evidence" value="ECO:0007669"/>
    <property type="project" value="InterPro"/>
</dbReference>
<dbReference type="GO" id="GO:0008757">
    <property type="term" value="F:S-adenosylmethionine-dependent methyltransferase activity"/>
    <property type="evidence" value="ECO:0007669"/>
    <property type="project" value="TreeGrafter"/>
</dbReference>
<keyword evidence="1 4" id="KW-0489">Methyltransferase</keyword>
<keyword evidence="3" id="KW-0949">S-adenosyl-L-methionine</keyword>
<sequence>MQFLPEEIYKYTVEHTQEEPEVLKDLDRDTHLNVLMPRMISGHLMGRVLAMLSKMVRPKFILEVGTYTGYSAICFAEGLQEDGHIFTIDKNEEIEEMAERHIERAGLNDKITRIQGIASDIIPTLEKKWDMVFLDADKKNYDLYYDQVFENVNKGGFILVDNVLWSGKVVGMHGKKIDADTRAIMDFNKRVHKDERVENVLFPIRDGLMVLRKK</sequence>
<evidence type="ECO:0000256" key="2">
    <source>
        <dbReference type="ARBA" id="ARBA00022679"/>
    </source>
</evidence>
<dbReference type="GO" id="GO:0032259">
    <property type="term" value="P:methylation"/>
    <property type="evidence" value="ECO:0007669"/>
    <property type="project" value="UniProtKB-KW"/>
</dbReference>
<gene>
    <name evidence="4" type="ORF">DCC35_03820</name>
</gene>
<evidence type="ECO:0000313" key="4">
    <source>
        <dbReference type="EMBL" id="QCK13943.1"/>
    </source>
</evidence>
<keyword evidence="5" id="KW-1185">Reference proteome</keyword>
<dbReference type="InterPro" id="IPR050362">
    <property type="entry name" value="Cation-dep_OMT"/>
</dbReference>
<reference evidence="4 5" key="1">
    <citation type="submission" date="2018-04" db="EMBL/GenBank/DDBJ databases">
        <title>Complete genome uncultured novel isolate.</title>
        <authorList>
            <person name="Merlino G."/>
        </authorList>
    </citation>
    <scope>NUCLEOTIDE SEQUENCE [LARGE SCALE GENOMIC DNA]</scope>
    <source>
        <strain evidence="5">R1DC9</strain>
    </source>
</reference>
<dbReference type="KEGG" id="fpf:DCC35_03820"/>
<dbReference type="RefSeq" id="WP_137089535.1">
    <property type="nucleotide sequence ID" value="NZ_CP028923.1"/>
</dbReference>
<dbReference type="Gene3D" id="3.40.50.150">
    <property type="entry name" value="Vaccinia Virus protein VP39"/>
    <property type="match status" value="1"/>
</dbReference>
<dbReference type="EMBL" id="CP028923">
    <property type="protein sequence ID" value="QCK13943.1"/>
    <property type="molecule type" value="Genomic_DNA"/>
</dbReference>
<dbReference type="Proteomes" id="UP000298616">
    <property type="component" value="Chromosome"/>
</dbReference>
<dbReference type="OrthoDB" id="9799672at2"/>
<organism evidence="4 5">
    <name type="scientific">Mangrovivirga cuniculi</name>
    <dbReference type="NCBI Taxonomy" id="2715131"/>
    <lineage>
        <taxon>Bacteria</taxon>
        <taxon>Pseudomonadati</taxon>
        <taxon>Bacteroidota</taxon>
        <taxon>Cytophagia</taxon>
        <taxon>Cytophagales</taxon>
        <taxon>Mangrovivirgaceae</taxon>
        <taxon>Mangrovivirga</taxon>
    </lineage>
</organism>
<evidence type="ECO:0000256" key="1">
    <source>
        <dbReference type="ARBA" id="ARBA00022603"/>
    </source>
</evidence>
<dbReference type="PANTHER" id="PTHR10509">
    <property type="entry name" value="O-METHYLTRANSFERASE-RELATED"/>
    <property type="match status" value="1"/>
</dbReference>
<accession>A0A4D7JFQ3</accession>